<reference evidence="1 2" key="1">
    <citation type="journal article" date="2016" name="Mol. Biol. Evol.">
        <title>Genome-Wide Survey of Gut Fungi (Harpellales) Reveals the First Horizontally Transferred Ubiquitin Gene from a Mosquito Host.</title>
        <authorList>
            <person name="Wang Y."/>
            <person name="White M.M."/>
            <person name="Kvist S."/>
            <person name="Moncalvo J.M."/>
        </authorList>
    </citation>
    <scope>NUCLEOTIDE SEQUENCE [LARGE SCALE GENOMIC DNA]</scope>
    <source>
        <strain evidence="1 2">ALG-7-W6</strain>
    </source>
</reference>
<name>A0A1R0GP71_9FUNG</name>
<comment type="caution">
    <text evidence="1">The sequence shown here is derived from an EMBL/GenBank/DDBJ whole genome shotgun (WGS) entry which is preliminary data.</text>
</comment>
<protein>
    <submittedName>
        <fullName evidence="1">Uncharacterized protein</fullName>
    </submittedName>
</protein>
<evidence type="ECO:0000313" key="1">
    <source>
        <dbReference type="EMBL" id="OLY78701.1"/>
    </source>
</evidence>
<organism evidence="1 2">
    <name type="scientific">Smittium mucronatum</name>
    <dbReference type="NCBI Taxonomy" id="133383"/>
    <lineage>
        <taxon>Eukaryota</taxon>
        <taxon>Fungi</taxon>
        <taxon>Fungi incertae sedis</taxon>
        <taxon>Zoopagomycota</taxon>
        <taxon>Kickxellomycotina</taxon>
        <taxon>Harpellomycetes</taxon>
        <taxon>Harpellales</taxon>
        <taxon>Legeriomycetaceae</taxon>
        <taxon>Smittium</taxon>
    </lineage>
</organism>
<keyword evidence="2" id="KW-1185">Reference proteome</keyword>
<accession>A0A1R0GP71</accession>
<sequence>MVGGKVFRELLFDGG</sequence>
<dbReference type="Proteomes" id="UP000187455">
    <property type="component" value="Unassembled WGS sequence"/>
</dbReference>
<proteinExistence type="predicted"/>
<feature type="non-terminal residue" evidence="1">
    <location>
        <position position="15"/>
    </location>
</feature>
<evidence type="ECO:0000313" key="2">
    <source>
        <dbReference type="Proteomes" id="UP000187455"/>
    </source>
</evidence>
<gene>
    <name evidence="1" type="ORF">AYI68_g7241</name>
</gene>
<dbReference type="EMBL" id="LSSL01005686">
    <property type="protein sequence ID" value="OLY78701.1"/>
    <property type="molecule type" value="Genomic_DNA"/>
</dbReference>